<accession>A0A1L9N5L5</accession>
<proteinExistence type="predicted"/>
<dbReference type="AlphaFoldDB" id="A0A1L9N5L5"/>
<organism evidence="2 3">
    <name type="scientific">Aspergillus tubingensis (strain CBS 134.48)</name>
    <dbReference type="NCBI Taxonomy" id="767770"/>
    <lineage>
        <taxon>Eukaryota</taxon>
        <taxon>Fungi</taxon>
        <taxon>Dikarya</taxon>
        <taxon>Ascomycota</taxon>
        <taxon>Pezizomycotina</taxon>
        <taxon>Eurotiomycetes</taxon>
        <taxon>Eurotiomycetidae</taxon>
        <taxon>Eurotiales</taxon>
        <taxon>Aspergillaceae</taxon>
        <taxon>Aspergillus</taxon>
        <taxon>Aspergillus subgen. Circumdati</taxon>
    </lineage>
</organism>
<protein>
    <submittedName>
        <fullName evidence="2">Uncharacterized protein</fullName>
    </submittedName>
</protein>
<feature type="region of interest" description="Disordered" evidence="1">
    <location>
        <begin position="42"/>
        <end position="62"/>
    </location>
</feature>
<name>A0A1L9N5L5_ASPTC</name>
<dbReference type="Proteomes" id="UP000184304">
    <property type="component" value="Unassembled WGS sequence"/>
</dbReference>
<sequence length="62" mass="7129">MAAPIPIPPMLQEQQLDLPSRKPPSKDLSWLICLLFFRRHHPFNGRRSSNRGGAPDYALYVQ</sequence>
<gene>
    <name evidence="2" type="ORF">ASPTUDRAFT_43655</name>
</gene>
<evidence type="ECO:0000313" key="3">
    <source>
        <dbReference type="Proteomes" id="UP000184304"/>
    </source>
</evidence>
<keyword evidence="3" id="KW-1185">Reference proteome</keyword>
<dbReference type="EMBL" id="KV878203">
    <property type="protein sequence ID" value="OJI84580.1"/>
    <property type="molecule type" value="Genomic_DNA"/>
</dbReference>
<evidence type="ECO:0000256" key="1">
    <source>
        <dbReference type="SAM" id="MobiDB-lite"/>
    </source>
</evidence>
<dbReference type="VEuPathDB" id="FungiDB:ASPTUDRAFT_43655"/>
<evidence type="ECO:0000313" key="2">
    <source>
        <dbReference type="EMBL" id="OJI84580.1"/>
    </source>
</evidence>
<reference evidence="3" key="1">
    <citation type="journal article" date="2017" name="Genome Biol.">
        <title>Comparative genomics reveals high biological diversity and specific adaptations in the industrially and medically important fungal genus Aspergillus.</title>
        <authorList>
            <person name="de Vries R.P."/>
            <person name="Riley R."/>
            <person name="Wiebenga A."/>
            <person name="Aguilar-Osorio G."/>
            <person name="Amillis S."/>
            <person name="Uchima C.A."/>
            <person name="Anderluh G."/>
            <person name="Asadollahi M."/>
            <person name="Askin M."/>
            <person name="Barry K."/>
            <person name="Battaglia E."/>
            <person name="Bayram O."/>
            <person name="Benocci T."/>
            <person name="Braus-Stromeyer S.A."/>
            <person name="Caldana C."/>
            <person name="Canovas D."/>
            <person name="Cerqueira G.C."/>
            <person name="Chen F."/>
            <person name="Chen W."/>
            <person name="Choi C."/>
            <person name="Clum A."/>
            <person name="Dos Santos R.A."/>
            <person name="Damasio A.R."/>
            <person name="Diallinas G."/>
            <person name="Emri T."/>
            <person name="Fekete E."/>
            <person name="Flipphi M."/>
            <person name="Freyberg S."/>
            <person name="Gallo A."/>
            <person name="Gournas C."/>
            <person name="Habgood R."/>
            <person name="Hainaut M."/>
            <person name="Harispe M.L."/>
            <person name="Henrissat B."/>
            <person name="Hilden K.S."/>
            <person name="Hope R."/>
            <person name="Hossain A."/>
            <person name="Karabika E."/>
            <person name="Karaffa L."/>
            <person name="Karanyi Z."/>
            <person name="Krasevec N."/>
            <person name="Kuo A."/>
            <person name="Kusch H."/>
            <person name="LaButti K."/>
            <person name="Lagendijk E.L."/>
            <person name="Lapidus A."/>
            <person name="Levasseur A."/>
            <person name="Lindquist E."/>
            <person name="Lipzen A."/>
            <person name="Logrieco A.F."/>
            <person name="MacCabe A."/>
            <person name="Maekelae M.R."/>
            <person name="Malavazi I."/>
            <person name="Melin P."/>
            <person name="Meyer V."/>
            <person name="Mielnichuk N."/>
            <person name="Miskei M."/>
            <person name="Molnar A.P."/>
            <person name="Mule G."/>
            <person name="Ngan C.Y."/>
            <person name="Orejas M."/>
            <person name="Orosz E."/>
            <person name="Ouedraogo J.P."/>
            <person name="Overkamp K.M."/>
            <person name="Park H.-S."/>
            <person name="Perrone G."/>
            <person name="Piumi F."/>
            <person name="Punt P.J."/>
            <person name="Ram A.F."/>
            <person name="Ramon A."/>
            <person name="Rauscher S."/>
            <person name="Record E."/>
            <person name="Riano-Pachon D.M."/>
            <person name="Robert V."/>
            <person name="Roehrig J."/>
            <person name="Ruller R."/>
            <person name="Salamov A."/>
            <person name="Salih N.S."/>
            <person name="Samson R.A."/>
            <person name="Sandor E."/>
            <person name="Sanguinetti M."/>
            <person name="Schuetze T."/>
            <person name="Sepcic K."/>
            <person name="Shelest E."/>
            <person name="Sherlock G."/>
            <person name="Sophianopoulou V."/>
            <person name="Squina F.M."/>
            <person name="Sun H."/>
            <person name="Susca A."/>
            <person name="Todd R.B."/>
            <person name="Tsang A."/>
            <person name="Unkles S.E."/>
            <person name="van de Wiele N."/>
            <person name="van Rossen-Uffink D."/>
            <person name="Oliveira J.V."/>
            <person name="Vesth T.C."/>
            <person name="Visser J."/>
            <person name="Yu J.-H."/>
            <person name="Zhou M."/>
            <person name="Andersen M.R."/>
            <person name="Archer D.B."/>
            <person name="Baker S.E."/>
            <person name="Benoit I."/>
            <person name="Brakhage A.A."/>
            <person name="Braus G.H."/>
            <person name="Fischer R."/>
            <person name="Frisvad J.C."/>
            <person name="Goldman G.H."/>
            <person name="Houbraken J."/>
            <person name="Oakley B."/>
            <person name="Pocsi I."/>
            <person name="Scazzocchio C."/>
            <person name="Seiboth B."/>
            <person name="vanKuyk P.A."/>
            <person name="Wortman J."/>
            <person name="Dyer P.S."/>
            <person name="Grigoriev I.V."/>
        </authorList>
    </citation>
    <scope>NUCLEOTIDE SEQUENCE [LARGE SCALE GENOMIC DNA]</scope>
    <source>
        <strain evidence="3">CBS 134.48</strain>
    </source>
</reference>